<dbReference type="OrthoDB" id="9769355at2"/>
<dbReference type="PANTHER" id="PTHR43756:SF5">
    <property type="entry name" value="CHOLINE MONOOXYGENASE, CHLOROPLASTIC"/>
    <property type="match status" value="1"/>
</dbReference>
<evidence type="ECO:0000256" key="1">
    <source>
        <dbReference type="ARBA" id="ARBA00001962"/>
    </source>
</evidence>
<dbReference type="GO" id="GO:0005506">
    <property type="term" value="F:iron ion binding"/>
    <property type="evidence" value="ECO:0007669"/>
    <property type="project" value="InterPro"/>
</dbReference>
<dbReference type="RefSeq" id="WP_152661716.1">
    <property type="nucleotide sequence ID" value="NZ_CP036422.1"/>
</dbReference>
<dbReference type="InterPro" id="IPR036922">
    <property type="entry name" value="Rieske_2Fe-2S_sf"/>
</dbReference>
<keyword evidence="3" id="KW-0479">Metal-binding</keyword>
<dbReference type="Pfam" id="PF00355">
    <property type="entry name" value="Rieske"/>
    <property type="match status" value="1"/>
</dbReference>
<keyword evidence="4" id="KW-0560">Oxidoreductase</keyword>
<dbReference type="SUPFAM" id="SSF55961">
    <property type="entry name" value="Bet v1-like"/>
    <property type="match status" value="1"/>
</dbReference>
<dbReference type="InterPro" id="IPR015879">
    <property type="entry name" value="Ring_hydroxy_dOase_asu_C_dom"/>
</dbReference>
<dbReference type="InterPro" id="IPR017941">
    <property type="entry name" value="Rieske_2Fe-2S"/>
</dbReference>
<evidence type="ECO:0000313" key="9">
    <source>
        <dbReference type="Proteomes" id="UP000326287"/>
    </source>
</evidence>
<dbReference type="Proteomes" id="UP000326287">
    <property type="component" value="Chromosome"/>
</dbReference>
<dbReference type="Gene3D" id="2.102.10.10">
    <property type="entry name" value="Rieske [2Fe-2S] iron-sulphur domain"/>
    <property type="match status" value="1"/>
</dbReference>
<dbReference type="PANTHER" id="PTHR43756">
    <property type="entry name" value="CHOLINE MONOOXYGENASE, CHLOROPLASTIC"/>
    <property type="match status" value="1"/>
</dbReference>
<dbReference type="PRINTS" id="PR00090">
    <property type="entry name" value="RNGDIOXGNASE"/>
</dbReference>
<evidence type="ECO:0000256" key="6">
    <source>
        <dbReference type="ARBA" id="ARBA00023014"/>
    </source>
</evidence>
<dbReference type="KEGG" id="halc:EY643_08070"/>
<dbReference type="CDD" id="cd03469">
    <property type="entry name" value="Rieske_RO_Alpha_N"/>
    <property type="match status" value="1"/>
</dbReference>
<reference evidence="8 9" key="1">
    <citation type="submission" date="2019-02" db="EMBL/GenBank/DDBJ databases">
        <authorList>
            <person name="Li S.-H."/>
        </authorList>
    </citation>
    <scope>NUCLEOTIDE SEQUENCE [LARGE SCALE GENOMIC DNA]</scope>
    <source>
        <strain evidence="8 9">IMCC14385</strain>
    </source>
</reference>
<keyword evidence="6" id="KW-0411">Iron-sulfur</keyword>
<proteinExistence type="predicted"/>
<dbReference type="CDD" id="cd08887">
    <property type="entry name" value="RHO_alpha_C_3"/>
    <property type="match status" value="1"/>
</dbReference>
<comment type="cofactor">
    <cofactor evidence="1">
        <name>Fe cation</name>
        <dbReference type="ChEBI" id="CHEBI:24875"/>
    </cofactor>
</comment>
<organism evidence="8 9">
    <name type="scientific">Halioglobus maricola</name>
    <dbReference type="NCBI Taxonomy" id="2601894"/>
    <lineage>
        <taxon>Bacteria</taxon>
        <taxon>Pseudomonadati</taxon>
        <taxon>Pseudomonadota</taxon>
        <taxon>Gammaproteobacteria</taxon>
        <taxon>Cellvibrionales</taxon>
        <taxon>Halieaceae</taxon>
        <taxon>Halioglobus</taxon>
    </lineage>
</organism>
<evidence type="ECO:0000256" key="4">
    <source>
        <dbReference type="ARBA" id="ARBA00023002"/>
    </source>
</evidence>
<dbReference type="Pfam" id="PF00848">
    <property type="entry name" value="Ring_hydroxyl_A"/>
    <property type="match status" value="1"/>
</dbReference>
<dbReference type="GO" id="GO:0016491">
    <property type="term" value="F:oxidoreductase activity"/>
    <property type="evidence" value="ECO:0007669"/>
    <property type="project" value="UniProtKB-KW"/>
</dbReference>
<evidence type="ECO:0000256" key="3">
    <source>
        <dbReference type="ARBA" id="ARBA00022723"/>
    </source>
</evidence>
<dbReference type="SUPFAM" id="SSF50022">
    <property type="entry name" value="ISP domain"/>
    <property type="match status" value="1"/>
</dbReference>
<gene>
    <name evidence="8" type="ORF">EY643_08070</name>
</gene>
<dbReference type="AlphaFoldDB" id="A0A5P9NJ60"/>
<keyword evidence="2" id="KW-0001">2Fe-2S</keyword>
<keyword evidence="9" id="KW-1185">Reference proteome</keyword>
<protein>
    <submittedName>
        <fullName evidence="8">Ring-hydroxylating oxygenase subunit alpha</fullName>
    </submittedName>
</protein>
<name>A0A5P9NJ60_9GAMM</name>
<dbReference type="Gene3D" id="3.90.380.10">
    <property type="entry name" value="Naphthalene 1,2-dioxygenase Alpha Subunit, Chain A, domain 1"/>
    <property type="match status" value="2"/>
</dbReference>
<keyword evidence="5" id="KW-0408">Iron</keyword>
<accession>A0A5P9NJ60</accession>
<dbReference type="GO" id="GO:0051537">
    <property type="term" value="F:2 iron, 2 sulfur cluster binding"/>
    <property type="evidence" value="ECO:0007669"/>
    <property type="project" value="UniProtKB-KW"/>
</dbReference>
<dbReference type="InterPro" id="IPR001663">
    <property type="entry name" value="Rng_hydr_dOase-A"/>
</dbReference>
<sequence length="378" mass="42681">MDRSTEIELIEELLGLHAQKAPFLDEQWTREPLERYSSPEIFAREREHIAATLPQIAAHSSALPAPDSYVTTEIAGRSILLTRDREGSAHAFLNVCRHRGATLVRGQKGCQLRFSCPYHGWTYSNTGDLVGVPHQKTGFPDLDRAALGLVAVPCQEYAGWIWLSLDTNCDIDIKAHLGALAGDMLAMRADEHQIFASDVRDINANWKILVEGGLEAYHFRVAHADSIAGLFPDNLSSYRCYGRHIRSILPRNTINSQADMPQDQWRIRDHANILYSLFPGSQFLVQSDHFIWIRGIPLGPDRTRLELTTLVPTTQNTEARRDYWRKNHEFTLLTLDEDFQFAEEIQSGLASGANAHLNFGRFEGALARFNRYVDDAIA</sequence>
<evidence type="ECO:0000256" key="5">
    <source>
        <dbReference type="ARBA" id="ARBA00023004"/>
    </source>
</evidence>
<dbReference type="EMBL" id="CP036422">
    <property type="protein sequence ID" value="QFU75609.1"/>
    <property type="molecule type" value="Genomic_DNA"/>
</dbReference>
<evidence type="ECO:0000259" key="7">
    <source>
        <dbReference type="PROSITE" id="PS51296"/>
    </source>
</evidence>
<dbReference type="PROSITE" id="PS51296">
    <property type="entry name" value="RIESKE"/>
    <property type="match status" value="1"/>
</dbReference>
<evidence type="ECO:0000313" key="8">
    <source>
        <dbReference type="EMBL" id="QFU75609.1"/>
    </source>
</evidence>
<feature type="domain" description="Rieske" evidence="7">
    <location>
        <begin position="54"/>
        <end position="163"/>
    </location>
</feature>
<evidence type="ECO:0000256" key="2">
    <source>
        <dbReference type="ARBA" id="ARBA00022714"/>
    </source>
</evidence>